<feature type="domain" description="TF-B3" evidence="8">
    <location>
        <begin position="137"/>
        <end position="237"/>
    </location>
</feature>
<comment type="subcellular location">
    <subcellularLocation>
        <location evidence="1">Nucleus</location>
    </subcellularLocation>
</comment>
<dbReference type="Pfam" id="PF02362">
    <property type="entry name" value="B3"/>
    <property type="match status" value="3"/>
</dbReference>
<feature type="compositionally biased region" description="Basic and acidic residues" evidence="7">
    <location>
        <begin position="250"/>
        <end position="263"/>
    </location>
</feature>
<dbReference type="AlphaFoldDB" id="A0AAU9SDF8"/>
<evidence type="ECO:0000256" key="6">
    <source>
        <dbReference type="ARBA" id="ARBA00023242"/>
    </source>
</evidence>
<dbReference type="PANTHER" id="PTHR31674:SF67">
    <property type="entry name" value="TF-B3 DOMAIN-CONTAINING PROTEIN"/>
    <property type="match status" value="1"/>
</dbReference>
<evidence type="ECO:0000313" key="10">
    <source>
        <dbReference type="Proteomes" id="UP000836841"/>
    </source>
</evidence>
<dbReference type="GO" id="GO:0003677">
    <property type="term" value="F:DNA binding"/>
    <property type="evidence" value="ECO:0007669"/>
    <property type="project" value="UniProtKB-KW"/>
</dbReference>
<evidence type="ECO:0000256" key="1">
    <source>
        <dbReference type="ARBA" id="ARBA00004123"/>
    </source>
</evidence>
<dbReference type="InterPro" id="IPR003340">
    <property type="entry name" value="B3_DNA-bd"/>
</dbReference>
<dbReference type="FunFam" id="2.40.330.10:FF:000009">
    <property type="entry name" value="Transcriptional factor B3 family protein"/>
    <property type="match status" value="1"/>
</dbReference>
<dbReference type="CDD" id="cd10017">
    <property type="entry name" value="B3_DNA"/>
    <property type="match status" value="3"/>
</dbReference>
<evidence type="ECO:0000259" key="8">
    <source>
        <dbReference type="PROSITE" id="PS50863"/>
    </source>
</evidence>
<proteinExistence type="predicted"/>
<evidence type="ECO:0000256" key="5">
    <source>
        <dbReference type="ARBA" id="ARBA00023163"/>
    </source>
</evidence>
<dbReference type="SMART" id="SM01019">
    <property type="entry name" value="B3"/>
    <property type="match status" value="3"/>
</dbReference>
<sequence>MANQHFFKPLLPGFHNHLTIPTTFFFKHIHRKSEEKMAKLRTDVSKITWEVKVEDGRRLSEGWKEFALAHDLRVGDIVVFRKEKDMTFHVVMFGPSCCEIRYGSCLDNKNNLGKIQRKKKSKKNARRETGSSLDPSCFVANVTPLTIQCDRLNLPSSFVRKNGFDTRRGEIVIMNEKGTSWTLDLKGKNSHGVTYISRGWRSFCHANGLKAGDRGSTLVLCLSPKESEEDCSSEANDMESLSTETDSDVESSKEKRSSHDCSTRNENKGMVIWKASSSTSENQFVTVTLTPYNIRLSRLVLPIPFTRVNGIKRTNKMSLLDKHGVKWSTNLRFEEERKRMRIVGGWKEFCDTNGVKIGES</sequence>
<keyword evidence="5" id="KW-0804">Transcription</keyword>
<reference evidence="9 10" key="1">
    <citation type="submission" date="2022-03" db="EMBL/GenBank/DDBJ databases">
        <authorList>
            <person name="Nunn A."/>
            <person name="Chopra R."/>
            <person name="Nunn A."/>
            <person name="Contreras Garrido A."/>
        </authorList>
    </citation>
    <scope>NUCLEOTIDE SEQUENCE [LARGE SCALE GENOMIC DNA]</scope>
</reference>
<protein>
    <recommendedName>
        <fullName evidence="8">TF-B3 domain-containing protein</fullName>
    </recommendedName>
</protein>
<evidence type="ECO:0000256" key="3">
    <source>
        <dbReference type="ARBA" id="ARBA00023015"/>
    </source>
</evidence>
<evidence type="ECO:0000313" key="9">
    <source>
        <dbReference type="EMBL" id="CAH2061183.1"/>
    </source>
</evidence>
<evidence type="ECO:0000256" key="4">
    <source>
        <dbReference type="ARBA" id="ARBA00023125"/>
    </source>
</evidence>
<dbReference type="InterPro" id="IPR039218">
    <property type="entry name" value="REM_fam"/>
</dbReference>
<dbReference type="SUPFAM" id="SSF101936">
    <property type="entry name" value="DNA-binding pseudobarrel domain"/>
    <property type="match status" value="3"/>
</dbReference>
<feature type="domain" description="TF-B3" evidence="8">
    <location>
        <begin position="3"/>
        <end position="96"/>
    </location>
</feature>
<dbReference type="EMBL" id="OU466860">
    <property type="protein sequence ID" value="CAH2061183.1"/>
    <property type="molecule type" value="Genomic_DNA"/>
</dbReference>
<keyword evidence="6" id="KW-0539">Nucleus</keyword>
<accession>A0AAU9SDF8</accession>
<feature type="domain" description="TF-B3" evidence="8">
    <location>
        <begin position="284"/>
        <end position="360"/>
    </location>
</feature>
<keyword evidence="2" id="KW-0677">Repeat</keyword>
<keyword evidence="4" id="KW-0238">DNA-binding</keyword>
<gene>
    <name evidence="9" type="ORF">TAV2_LOCUS13448</name>
</gene>
<keyword evidence="3" id="KW-0805">Transcription regulation</keyword>
<feature type="region of interest" description="Disordered" evidence="7">
    <location>
        <begin position="230"/>
        <end position="263"/>
    </location>
</feature>
<evidence type="ECO:0000256" key="2">
    <source>
        <dbReference type="ARBA" id="ARBA00022737"/>
    </source>
</evidence>
<evidence type="ECO:0000256" key="7">
    <source>
        <dbReference type="SAM" id="MobiDB-lite"/>
    </source>
</evidence>
<dbReference type="Proteomes" id="UP000836841">
    <property type="component" value="Chromosome 4"/>
</dbReference>
<dbReference type="PANTHER" id="PTHR31674">
    <property type="entry name" value="B3 DOMAIN-CONTAINING PROTEIN REM-LIKE 3-RELATED"/>
    <property type="match status" value="1"/>
</dbReference>
<dbReference type="GO" id="GO:0005634">
    <property type="term" value="C:nucleus"/>
    <property type="evidence" value="ECO:0007669"/>
    <property type="project" value="UniProtKB-SubCell"/>
</dbReference>
<feature type="non-terminal residue" evidence="9">
    <location>
        <position position="1"/>
    </location>
</feature>
<keyword evidence="10" id="KW-1185">Reference proteome</keyword>
<dbReference type="InterPro" id="IPR015300">
    <property type="entry name" value="DNA-bd_pseudobarrel_sf"/>
</dbReference>
<feature type="compositionally biased region" description="Polar residues" evidence="7">
    <location>
        <begin position="233"/>
        <end position="244"/>
    </location>
</feature>
<name>A0AAU9SDF8_THLAR</name>
<dbReference type="PROSITE" id="PS50863">
    <property type="entry name" value="B3"/>
    <property type="match status" value="3"/>
</dbReference>
<organism evidence="9 10">
    <name type="scientific">Thlaspi arvense</name>
    <name type="common">Field penny-cress</name>
    <dbReference type="NCBI Taxonomy" id="13288"/>
    <lineage>
        <taxon>Eukaryota</taxon>
        <taxon>Viridiplantae</taxon>
        <taxon>Streptophyta</taxon>
        <taxon>Embryophyta</taxon>
        <taxon>Tracheophyta</taxon>
        <taxon>Spermatophyta</taxon>
        <taxon>Magnoliopsida</taxon>
        <taxon>eudicotyledons</taxon>
        <taxon>Gunneridae</taxon>
        <taxon>Pentapetalae</taxon>
        <taxon>rosids</taxon>
        <taxon>malvids</taxon>
        <taxon>Brassicales</taxon>
        <taxon>Brassicaceae</taxon>
        <taxon>Thlaspideae</taxon>
        <taxon>Thlaspi</taxon>
    </lineage>
</organism>
<dbReference type="Gene3D" id="2.40.330.10">
    <property type="entry name" value="DNA-binding pseudobarrel domain"/>
    <property type="match status" value="3"/>
</dbReference>